<feature type="signal peptide" evidence="2">
    <location>
        <begin position="1"/>
        <end position="23"/>
    </location>
</feature>
<evidence type="ECO:0000256" key="2">
    <source>
        <dbReference type="SAM" id="SignalP"/>
    </source>
</evidence>
<dbReference type="Proteomes" id="UP000243778">
    <property type="component" value="Unassembled WGS sequence"/>
</dbReference>
<accession>A0A1H3GMD2</accession>
<dbReference type="AlphaFoldDB" id="A0A1H3GMD2"/>
<dbReference type="EMBL" id="FNNU01000010">
    <property type="protein sequence ID" value="SDY04200.1"/>
    <property type="molecule type" value="Genomic_DNA"/>
</dbReference>
<gene>
    <name evidence="3" type="ORF">SAMN05216287_4393</name>
</gene>
<reference evidence="4" key="1">
    <citation type="submission" date="2016-10" db="EMBL/GenBank/DDBJ databases">
        <authorList>
            <person name="Varghese N."/>
            <person name="Submissions S."/>
        </authorList>
    </citation>
    <scope>NUCLEOTIDE SEQUENCE [LARGE SCALE GENOMIC DNA]</scope>
    <source>
        <strain evidence="4">NRRL B-59562</strain>
    </source>
</reference>
<dbReference type="RefSeq" id="WP_090231791.1">
    <property type="nucleotide sequence ID" value="NZ_FNNU01000010.1"/>
</dbReference>
<name>A0A1H3GMD2_9PSED</name>
<proteinExistence type="predicted"/>
<protein>
    <submittedName>
        <fullName evidence="3">Uncharacterized protein</fullName>
    </submittedName>
</protein>
<sequence>MISRFFQVSALAGCLVFAGGASAFDQSDIVPALAGAAVGAVLVAVLSDSDDDHEHRRHPPRRELSYRQPPRPLAYRPQPVRYVAVPAHRQHGRDDWRR</sequence>
<evidence type="ECO:0000256" key="1">
    <source>
        <dbReference type="SAM" id="MobiDB-lite"/>
    </source>
</evidence>
<organism evidence="3 4">
    <name type="scientific">Pseudomonas kuykendallii</name>
    <dbReference type="NCBI Taxonomy" id="1007099"/>
    <lineage>
        <taxon>Bacteria</taxon>
        <taxon>Pseudomonadati</taxon>
        <taxon>Pseudomonadota</taxon>
        <taxon>Gammaproteobacteria</taxon>
        <taxon>Pseudomonadales</taxon>
        <taxon>Pseudomonadaceae</taxon>
        <taxon>Pseudomonas</taxon>
    </lineage>
</organism>
<feature type="region of interest" description="Disordered" evidence="1">
    <location>
        <begin position="48"/>
        <end position="98"/>
    </location>
</feature>
<feature type="chain" id="PRO_5017415920" evidence="2">
    <location>
        <begin position="24"/>
        <end position="98"/>
    </location>
</feature>
<keyword evidence="4" id="KW-1185">Reference proteome</keyword>
<evidence type="ECO:0000313" key="4">
    <source>
        <dbReference type="Proteomes" id="UP000243778"/>
    </source>
</evidence>
<keyword evidence="2" id="KW-0732">Signal</keyword>
<evidence type="ECO:0000313" key="3">
    <source>
        <dbReference type="EMBL" id="SDY04200.1"/>
    </source>
</evidence>